<name>A0ABR2KP87_9EUKA</name>
<dbReference type="SUPFAM" id="SSF48403">
    <property type="entry name" value="Ankyrin repeat"/>
    <property type="match status" value="1"/>
</dbReference>
<sequence length="573" mass="68076">MNIQKYRNVINEYAEIQSKLLDLEPNSSDQDIQEFINQIPQNLLTQKDSLMMICQLFAHYAKYTSPLIRGNAIKLFEKIMSIIKELLQDQSSFFYKLFGGLFYFKLIMYEENLLTIDFLIMSILRYKSSLEAEYFLPEIIKERPEVFDKEIKYLIKCPYTDEYIQKLTETRQKHIQWIRTSCDFHDPLYKEIETDKLRLSIKTDDFDTFQKILSNLNLSVNSKISESIFDNYFEIPREIYLIELVINYNAINIFKFMIMNDVKISEELNFAAISLRNTEMIHLIESEMNEKFVKNSLFNSIGCWNTDMLEYSIDHSEFNFLDNGEVTSEYDEVMLKIVLSTFLTNNFIFMETFLLPFLETNERFINENFNEIALLSIVDLSCFYFSEFLKDPKIDINYKSKYYNNNMTFLGHSIIESNVKAIETLFQFPNLDINSVAVGSFSGFQCACKYFSEMKVVDLFLKNPSLNIKYIDERFHLNVFGISVVFGNFYFLQKILNVNFYSSISSSTLQCFCVWNHHFYLFKILTKKLFEINHVENPDIYKEKIMIELQRTGKYKQEYEEIVMQICNEILNK</sequence>
<organism evidence="1 2">
    <name type="scientific">Tritrichomonas musculus</name>
    <dbReference type="NCBI Taxonomy" id="1915356"/>
    <lineage>
        <taxon>Eukaryota</taxon>
        <taxon>Metamonada</taxon>
        <taxon>Parabasalia</taxon>
        <taxon>Tritrichomonadida</taxon>
        <taxon>Tritrichomonadidae</taxon>
        <taxon>Tritrichomonas</taxon>
    </lineage>
</organism>
<reference evidence="1 2" key="1">
    <citation type="submission" date="2024-04" db="EMBL/GenBank/DDBJ databases">
        <title>Tritrichomonas musculus Genome.</title>
        <authorList>
            <person name="Alves-Ferreira E."/>
            <person name="Grigg M."/>
            <person name="Lorenzi H."/>
            <person name="Galac M."/>
        </authorList>
    </citation>
    <scope>NUCLEOTIDE SEQUENCE [LARGE SCALE GENOMIC DNA]</scope>
    <source>
        <strain evidence="1 2">EAF2021</strain>
    </source>
</reference>
<accession>A0ABR2KP87</accession>
<comment type="caution">
    <text evidence="1">The sequence shown here is derived from an EMBL/GenBank/DDBJ whole genome shotgun (WGS) entry which is preliminary data.</text>
</comment>
<gene>
    <name evidence="1" type="ORF">M9Y10_030228</name>
</gene>
<proteinExistence type="predicted"/>
<protein>
    <recommendedName>
        <fullName evidence="3">DUF3447 domain-containing protein</fullName>
    </recommendedName>
</protein>
<evidence type="ECO:0008006" key="3">
    <source>
        <dbReference type="Google" id="ProtNLM"/>
    </source>
</evidence>
<keyword evidence="2" id="KW-1185">Reference proteome</keyword>
<evidence type="ECO:0000313" key="1">
    <source>
        <dbReference type="EMBL" id="KAK8892974.1"/>
    </source>
</evidence>
<dbReference type="Proteomes" id="UP001470230">
    <property type="component" value="Unassembled WGS sequence"/>
</dbReference>
<dbReference type="InterPro" id="IPR036770">
    <property type="entry name" value="Ankyrin_rpt-contain_sf"/>
</dbReference>
<evidence type="ECO:0000313" key="2">
    <source>
        <dbReference type="Proteomes" id="UP001470230"/>
    </source>
</evidence>
<dbReference type="EMBL" id="JAPFFF010000004">
    <property type="protein sequence ID" value="KAK8892974.1"/>
    <property type="molecule type" value="Genomic_DNA"/>
</dbReference>